<dbReference type="PANTHER" id="PTHR47967:SF23">
    <property type="entry name" value="OS04G0448300 PROTEIN"/>
    <property type="match status" value="1"/>
</dbReference>
<dbReference type="AlphaFoldDB" id="A0ABD3C827"/>
<dbReference type="InterPro" id="IPR021109">
    <property type="entry name" value="Peptidase_aspartic_dom_sf"/>
</dbReference>
<protein>
    <recommendedName>
        <fullName evidence="7">Peptidase A1 domain-containing protein</fullName>
    </recommendedName>
</protein>
<dbReference type="InterPro" id="IPR033121">
    <property type="entry name" value="PEPTIDASE_A1"/>
</dbReference>
<evidence type="ECO:0000259" key="7">
    <source>
        <dbReference type="PROSITE" id="PS51767"/>
    </source>
</evidence>
<organism evidence="8 9">
    <name type="scientific">Castilleja foliolosa</name>
    <dbReference type="NCBI Taxonomy" id="1961234"/>
    <lineage>
        <taxon>Eukaryota</taxon>
        <taxon>Viridiplantae</taxon>
        <taxon>Streptophyta</taxon>
        <taxon>Embryophyta</taxon>
        <taxon>Tracheophyta</taxon>
        <taxon>Spermatophyta</taxon>
        <taxon>Magnoliopsida</taxon>
        <taxon>eudicotyledons</taxon>
        <taxon>Gunneridae</taxon>
        <taxon>Pentapetalae</taxon>
        <taxon>asterids</taxon>
        <taxon>lamiids</taxon>
        <taxon>Lamiales</taxon>
        <taxon>Orobanchaceae</taxon>
        <taxon>Pedicularideae</taxon>
        <taxon>Castillejinae</taxon>
        <taxon>Castilleja</taxon>
    </lineage>
</organism>
<evidence type="ECO:0000313" key="8">
    <source>
        <dbReference type="EMBL" id="KAL3625464.1"/>
    </source>
</evidence>
<feature type="domain" description="Peptidase A1" evidence="7">
    <location>
        <begin position="52"/>
        <end position="380"/>
    </location>
</feature>
<feature type="chain" id="PRO_5044744751" description="Peptidase A1 domain-containing protein" evidence="6">
    <location>
        <begin position="21"/>
        <end position="388"/>
    </location>
</feature>
<dbReference type="InterPro" id="IPR001969">
    <property type="entry name" value="Aspartic_peptidase_AS"/>
</dbReference>
<sequence>MALLISLLAFASLLASPTLSTSLDNNAETTGKKWVGRLKQASAPIHVAEGEFFVNISIGTPPFVQRLFIDTDSDLLLANQCKTTSSSYSQIKSSSHVCKAMGGSNSNTNNDVCHYNYQYTSDSTIQVDMATEAITLDGSVKSTYVVLGCPTEGENENLGALGLGRGPLSLVSQLKVKNLAICLPSYDNPNKTGIVLFGDRVKTFPNMITTRLLKGSRKPSAHYVRFEGISVNNVLLNIPISTFAINGDGSGGVILDTGSTMTYFPKSVFDEIAKQIKSKIGLKVVSAPEDIGLPLCFDFPYEISINFKFPSIALHFDAANKMDLAVGSSFREYNLMQQNMTCLAMAIAPASDLGMSSLGNMQLQNTLVVIDLDNRKVLFRPNMECDNM</sequence>
<evidence type="ECO:0000256" key="2">
    <source>
        <dbReference type="ARBA" id="ARBA00022670"/>
    </source>
</evidence>
<dbReference type="PANTHER" id="PTHR47967">
    <property type="entry name" value="OS07G0603500 PROTEIN-RELATED"/>
    <property type="match status" value="1"/>
</dbReference>
<gene>
    <name evidence="8" type="ORF">CASFOL_030918</name>
</gene>
<reference evidence="9" key="1">
    <citation type="journal article" date="2024" name="IScience">
        <title>Strigolactones Initiate the Formation of Haustorium-like Structures in Castilleja.</title>
        <authorList>
            <person name="Buerger M."/>
            <person name="Peterson D."/>
            <person name="Chory J."/>
        </authorList>
    </citation>
    <scope>NUCLEOTIDE SEQUENCE [LARGE SCALE GENOMIC DNA]</scope>
</reference>
<keyword evidence="4" id="KW-0378">Hydrolase</keyword>
<keyword evidence="2" id="KW-0645">Protease</keyword>
<evidence type="ECO:0000256" key="1">
    <source>
        <dbReference type="ARBA" id="ARBA00007447"/>
    </source>
</evidence>
<dbReference type="PROSITE" id="PS00141">
    <property type="entry name" value="ASP_PROTEASE"/>
    <property type="match status" value="1"/>
</dbReference>
<evidence type="ECO:0000256" key="3">
    <source>
        <dbReference type="ARBA" id="ARBA00022750"/>
    </source>
</evidence>
<comment type="caution">
    <text evidence="8">The sequence shown here is derived from an EMBL/GenBank/DDBJ whole genome shotgun (WGS) entry which is preliminary data.</text>
</comment>
<evidence type="ECO:0000256" key="4">
    <source>
        <dbReference type="ARBA" id="ARBA00022801"/>
    </source>
</evidence>
<accession>A0ABD3C827</accession>
<keyword evidence="9" id="KW-1185">Reference proteome</keyword>
<feature type="signal peptide" evidence="6">
    <location>
        <begin position="1"/>
        <end position="20"/>
    </location>
</feature>
<dbReference type="InterPro" id="IPR032799">
    <property type="entry name" value="TAXi_C"/>
</dbReference>
<evidence type="ECO:0000256" key="6">
    <source>
        <dbReference type="SAM" id="SignalP"/>
    </source>
</evidence>
<dbReference type="GO" id="GO:0004190">
    <property type="term" value="F:aspartic-type endopeptidase activity"/>
    <property type="evidence" value="ECO:0007669"/>
    <property type="project" value="UniProtKB-KW"/>
</dbReference>
<evidence type="ECO:0000313" key="9">
    <source>
        <dbReference type="Proteomes" id="UP001632038"/>
    </source>
</evidence>
<dbReference type="InterPro" id="IPR051708">
    <property type="entry name" value="Plant_Aspart_Prot_A1"/>
</dbReference>
<dbReference type="GO" id="GO:0006508">
    <property type="term" value="P:proteolysis"/>
    <property type="evidence" value="ECO:0007669"/>
    <property type="project" value="UniProtKB-KW"/>
</dbReference>
<comment type="similarity">
    <text evidence="1">Belongs to the peptidase A1 family.</text>
</comment>
<dbReference type="EMBL" id="JAVIJP010000052">
    <property type="protein sequence ID" value="KAL3625464.1"/>
    <property type="molecule type" value="Genomic_DNA"/>
</dbReference>
<evidence type="ECO:0000256" key="5">
    <source>
        <dbReference type="ARBA" id="ARBA00023180"/>
    </source>
</evidence>
<name>A0ABD3C827_9LAMI</name>
<dbReference type="CDD" id="cd05476">
    <property type="entry name" value="pepsin_A_like_plant"/>
    <property type="match status" value="1"/>
</dbReference>
<dbReference type="InterPro" id="IPR034161">
    <property type="entry name" value="Pepsin-like_plant"/>
</dbReference>
<dbReference type="SUPFAM" id="SSF50630">
    <property type="entry name" value="Acid proteases"/>
    <property type="match status" value="1"/>
</dbReference>
<dbReference type="PROSITE" id="PS51767">
    <property type="entry name" value="PEPTIDASE_A1"/>
    <property type="match status" value="1"/>
</dbReference>
<proteinExistence type="inferred from homology"/>
<keyword evidence="6" id="KW-0732">Signal</keyword>
<dbReference type="Pfam" id="PF14543">
    <property type="entry name" value="TAXi_N"/>
    <property type="match status" value="1"/>
</dbReference>
<dbReference type="InterPro" id="IPR032861">
    <property type="entry name" value="TAXi_N"/>
</dbReference>
<keyword evidence="5" id="KW-0325">Glycoprotein</keyword>
<dbReference type="Gene3D" id="2.40.70.10">
    <property type="entry name" value="Acid Proteases"/>
    <property type="match status" value="2"/>
</dbReference>
<dbReference type="Pfam" id="PF14541">
    <property type="entry name" value="TAXi_C"/>
    <property type="match status" value="1"/>
</dbReference>
<keyword evidence="3" id="KW-0064">Aspartyl protease</keyword>
<dbReference type="Proteomes" id="UP001632038">
    <property type="component" value="Unassembled WGS sequence"/>
</dbReference>